<dbReference type="GO" id="GO:0006633">
    <property type="term" value="P:fatty acid biosynthetic process"/>
    <property type="evidence" value="ECO:0007669"/>
    <property type="project" value="UniProtKB-UniRule"/>
</dbReference>
<dbReference type="GO" id="GO:0005737">
    <property type="term" value="C:cytoplasm"/>
    <property type="evidence" value="ECO:0007669"/>
    <property type="project" value="UniProtKB-SubCell"/>
</dbReference>
<comment type="domain">
    <text evidence="9">The last Arg residue of the ACP-binding site is essential for the weak association between ACP/AcpP and FabH.</text>
</comment>
<evidence type="ECO:0000313" key="12">
    <source>
        <dbReference type="EMBL" id="KJF17077.1"/>
    </source>
</evidence>
<evidence type="ECO:0000256" key="7">
    <source>
        <dbReference type="ARBA" id="ARBA00023160"/>
    </source>
</evidence>
<feature type="domain" description="Beta-ketoacyl-[acyl-carrier-protein] synthase III N-terminal" evidence="11">
    <location>
        <begin position="104"/>
        <end position="182"/>
    </location>
</feature>
<feature type="active site" evidence="9">
    <location>
        <position position="235"/>
    </location>
</feature>
<dbReference type="HAMAP" id="MF_01815">
    <property type="entry name" value="FabH"/>
    <property type="match status" value="1"/>
</dbReference>
<dbReference type="UniPathway" id="UPA00094"/>
<feature type="active site" evidence="9">
    <location>
        <position position="110"/>
    </location>
</feature>
<dbReference type="GO" id="GO:0004315">
    <property type="term" value="F:3-oxoacyl-[acyl-carrier-protein] synthase activity"/>
    <property type="evidence" value="ECO:0007669"/>
    <property type="project" value="InterPro"/>
</dbReference>
<evidence type="ECO:0000256" key="6">
    <source>
        <dbReference type="ARBA" id="ARBA00023098"/>
    </source>
</evidence>
<organism evidence="12 13">
    <name type="scientific">Acidithrix ferrooxidans</name>
    <dbReference type="NCBI Taxonomy" id="1280514"/>
    <lineage>
        <taxon>Bacteria</taxon>
        <taxon>Bacillati</taxon>
        <taxon>Actinomycetota</taxon>
        <taxon>Acidimicrobiia</taxon>
        <taxon>Acidimicrobiales</taxon>
        <taxon>Acidimicrobiaceae</taxon>
        <taxon>Acidithrix</taxon>
    </lineage>
</organism>
<name>A0A0D8HH23_9ACTN</name>
<dbReference type="CDD" id="cd00830">
    <property type="entry name" value="KAS_III"/>
    <property type="match status" value="1"/>
</dbReference>
<dbReference type="SUPFAM" id="SSF53901">
    <property type="entry name" value="Thiolase-like"/>
    <property type="match status" value="1"/>
</dbReference>
<evidence type="ECO:0000256" key="2">
    <source>
        <dbReference type="ARBA" id="ARBA00022490"/>
    </source>
</evidence>
<comment type="caution">
    <text evidence="12">The sequence shown here is derived from an EMBL/GenBank/DDBJ whole genome shotgun (WGS) entry which is preliminary data.</text>
</comment>
<keyword evidence="5 9" id="KW-0276">Fatty acid metabolism</keyword>
<sequence length="310" mass="32712">MFYGSKIVGWGSALPDTVVTNADFEARLETNDAWITERTGIKERRFGGTTSSLAIEASQKALANAGLEPKDIDLLILSTTTPEQTIPATSATVQAELGLNCGAFDVNAACAGFVYAMVLANSMIATGVKRILVVGSDTLSRITDQEDRSTAVLFADGAGAVIMERTELQDNAFLGWDLGVDGSLVPILYCDHGGYMKMEGREVYKKAVLAMVASSKQALERAGIAASDVSLVVPHQANLRIIEAATNRLGIPIEKTAIVLDKTGNTSSGSIPLALVAAAEMGRLQNGDHVLFCGFGAGMTWAAAVIRWVV</sequence>
<dbReference type="InterPro" id="IPR016039">
    <property type="entry name" value="Thiolase-like"/>
</dbReference>
<keyword evidence="9" id="KW-0511">Multifunctional enzyme</keyword>
<gene>
    <name evidence="9 12" type="primary">fabH</name>
    <name evidence="12" type="ORF">AXFE_20730</name>
</gene>
<feature type="region of interest" description="ACP-binding" evidence="9">
    <location>
        <begin position="236"/>
        <end position="240"/>
    </location>
</feature>
<evidence type="ECO:0000256" key="5">
    <source>
        <dbReference type="ARBA" id="ARBA00022832"/>
    </source>
</evidence>
<evidence type="ECO:0000256" key="3">
    <source>
        <dbReference type="ARBA" id="ARBA00022516"/>
    </source>
</evidence>
<dbReference type="RefSeq" id="WP_052605705.1">
    <property type="nucleotide sequence ID" value="NZ_JXYS01000066.1"/>
</dbReference>
<evidence type="ECO:0000259" key="10">
    <source>
        <dbReference type="Pfam" id="PF08541"/>
    </source>
</evidence>
<dbReference type="PATRIC" id="fig|1280514.3.peg.2716"/>
<feature type="active site" evidence="9">
    <location>
        <position position="265"/>
    </location>
</feature>
<accession>A0A0D8HH23</accession>
<protein>
    <recommendedName>
        <fullName evidence="9">Beta-ketoacyl-[acyl-carrier-protein] synthase III</fullName>
        <shortName evidence="9">Beta-ketoacyl-ACP synthase III</shortName>
        <shortName evidence="9">KAS III</shortName>
        <ecNumber evidence="9">2.3.1.180</ecNumber>
    </recommendedName>
    <alternativeName>
        <fullName evidence="9">3-oxoacyl-[acyl-carrier-protein] synthase 3</fullName>
    </alternativeName>
    <alternativeName>
        <fullName evidence="9">3-oxoacyl-[acyl-carrier-protein] synthase III</fullName>
    </alternativeName>
</protein>
<evidence type="ECO:0000256" key="9">
    <source>
        <dbReference type="HAMAP-Rule" id="MF_01815"/>
    </source>
</evidence>
<keyword evidence="3 9" id="KW-0444">Lipid biosynthesis</keyword>
<evidence type="ECO:0000259" key="11">
    <source>
        <dbReference type="Pfam" id="PF08545"/>
    </source>
</evidence>
<evidence type="ECO:0000313" key="13">
    <source>
        <dbReference type="Proteomes" id="UP000032360"/>
    </source>
</evidence>
<comment type="similarity">
    <text evidence="1 9">Belongs to the thiolase-like superfamily. FabH family.</text>
</comment>
<keyword evidence="2 9" id="KW-0963">Cytoplasm</keyword>
<dbReference type="Pfam" id="PF08541">
    <property type="entry name" value="ACP_syn_III_C"/>
    <property type="match status" value="1"/>
</dbReference>
<keyword evidence="8 9" id="KW-0012">Acyltransferase</keyword>
<dbReference type="GO" id="GO:0033818">
    <property type="term" value="F:beta-ketoacyl-acyl-carrier-protein synthase III activity"/>
    <property type="evidence" value="ECO:0007669"/>
    <property type="project" value="UniProtKB-UniRule"/>
</dbReference>
<keyword evidence="7 9" id="KW-0275">Fatty acid biosynthesis</keyword>
<dbReference type="InterPro" id="IPR013747">
    <property type="entry name" value="ACP_syn_III_C"/>
</dbReference>
<dbReference type="GO" id="GO:0044550">
    <property type="term" value="P:secondary metabolite biosynthetic process"/>
    <property type="evidence" value="ECO:0007669"/>
    <property type="project" value="TreeGrafter"/>
</dbReference>
<dbReference type="EC" id="2.3.1.180" evidence="9"/>
<comment type="pathway">
    <text evidence="9">Lipid metabolism; fatty acid biosynthesis.</text>
</comment>
<keyword evidence="6 9" id="KW-0443">Lipid metabolism</keyword>
<dbReference type="InterPro" id="IPR004655">
    <property type="entry name" value="FabH"/>
</dbReference>
<dbReference type="EMBL" id="JXYS01000066">
    <property type="protein sequence ID" value="KJF17077.1"/>
    <property type="molecule type" value="Genomic_DNA"/>
</dbReference>
<dbReference type="Pfam" id="PF08545">
    <property type="entry name" value="ACP_syn_III"/>
    <property type="match status" value="1"/>
</dbReference>
<keyword evidence="4 9" id="KW-0808">Transferase</keyword>
<comment type="catalytic activity">
    <reaction evidence="9">
        <text>malonyl-[ACP] + acetyl-CoA + H(+) = 3-oxobutanoyl-[ACP] + CO2 + CoA</text>
        <dbReference type="Rhea" id="RHEA:12080"/>
        <dbReference type="Rhea" id="RHEA-COMP:9623"/>
        <dbReference type="Rhea" id="RHEA-COMP:9625"/>
        <dbReference type="ChEBI" id="CHEBI:15378"/>
        <dbReference type="ChEBI" id="CHEBI:16526"/>
        <dbReference type="ChEBI" id="CHEBI:57287"/>
        <dbReference type="ChEBI" id="CHEBI:57288"/>
        <dbReference type="ChEBI" id="CHEBI:78449"/>
        <dbReference type="ChEBI" id="CHEBI:78450"/>
        <dbReference type="EC" id="2.3.1.180"/>
    </reaction>
</comment>
<dbReference type="Gene3D" id="3.40.47.10">
    <property type="match status" value="1"/>
</dbReference>
<dbReference type="PANTHER" id="PTHR34069">
    <property type="entry name" value="3-OXOACYL-[ACYL-CARRIER-PROTEIN] SYNTHASE 3"/>
    <property type="match status" value="1"/>
</dbReference>
<reference evidence="12 13" key="1">
    <citation type="submission" date="2015-01" db="EMBL/GenBank/DDBJ databases">
        <title>Draft genome of the acidophilic iron oxidizer Acidithrix ferrooxidans strain Py-F3.</title>
        <authorList>
            <person name="Poehlein A."/>
            <person name="Eisen S."/>
            <person name="Schloemann M."/>
            <person name="Johnson B.D."/>
            <person name="Daniel R."/>
            <person name="Muehling M."/>
        </authorList>
    </citation>
    <scope>NUCLEOTIDE SEQUENCE [LARGE SCALE GENOMIC DNA]</scope>
    <source>
        <strain evidence="12 13">Py-F3</strain>
    </source>
</reference>
<dbReference type="NCBIfam" id="TIGR00747">
    <property type="entry name" value="fabH"/>
    <property type="match status" value="1"/>
</dbReference>
<feature type="domain" description="Beta-ketoacyl-[acyl-carrier-protein] synthase III C-terminal" evidence="10">
    <location>
        <begin position="219"/>
        <end position="308"/>
    </location>
</feature>
<dbReference type="InterPro" id="IPR013751">
    <property type="entry name" value="ACP_syn_III_N"/>
</dbReference>
<keyword evidence="13" id="KW-1185">Reference proteome</keyword>
<comment type="subunit">
    <text evidence="9">Homodimer.</text>
</comment>
<dbReference type="STRING" id="1280514.AXFE_20730"/>
<comment type="function">
    <text evidence="9">Catalyzes the condensation reaction of fatty acid synthesis by the addition to an acyl acceptor of two carbons from malonyl-ACP. Catalyzes the first condensation reaction which initiates fatty acid synthesis and may therefore play a role in governing the total rate of fatty acid production. Possesses both acetoacetyl-ACP synthase and acetyl transacylase activities. Its substrate specificity determines the biosynthesis of branched-chain and/or straight-chain of fatty acids.</text>
</comment>
<dbReference type="AlphaFoldDB" id="A0A0D8HH23"/>
<dbReference type="PANTHER" id="PTHR34069:SF2">
    <property type="entry name" value="BETA-KETOACYL-[ACYL-CARRIER-PROTEIN] SYNTHASE III"/>
    <property type="match status" value="1"/>
</dbReference>
<dbReference type="OrthoDB" id="9815506at2"/>
<comment type="subcellular location">
    <subcellularLocation>
        <location evidence="9">Cytoplasm</location>
    </subcellularLocation>
</comment>
<dbReference type="NCBIfam" id="NF006829">
    <property type="entry name" value="PRK09352.1"/>
    <property type="match status" value="1"/>
</dbReference>
<proteinExistence type="inferred from homology"/>
<evidence type="ECO:0000256" key="1">
    <source>
        <dbReference type="ARBA" id="ARBA00008642"/>
    </source>
</evidence>
<evidence type="ECO:0000256" key="4">
    <source>
        <dbReference type="ARBA" id="ARBA00022679"/>
    </source>
</evidence>
<dbReference type="Proteomes" id="UP000032360">
    <property type="component" value="Unassembled WGS sequence"/>
</dbReference>
<evidence type="ECO:0000256" key="8">
    <source>
        <dbReference type="ARBA" id="ARBA00023315"/>
    </source>
</evidence>